<dbReference type="PANTHER" id="PTHR30217">
    <property type="entry name" value="PEPTIDASE U32 FAMILY"/>
    <property type="match status" value="1"/>
</dbReference>
<gene>
    <name evidence="2" type="ordered locus">Ppro_0065</name>
</gene>
<dbReference type="InterPro" id="IPR020988">
    <property type="entry name" value="Pept_U32_collagenase"/>
</dbReference>
<dbReference type="STRING" id="338966.Ppro_0065"/>
<dbReference type="Pfam" id="PF01136">
    <property type="entry name" value="Peptidase_U32"/>
    <property type="match status" value="1"/>
</dbReference>
<evidence type="ECO:0000313" key="2">
    <source>
        <dbReference type="EMBL" id="ABK97705.1"/>
    </source>
</evidence>
<dbReference type="HOGENOM" id="CLU_011540_4_1_7"/>
<dbReference type="InterPro" id="IPR051454">
    <property type="entry name" value="RNA/ubiquinone_mod_enzymes"/>
</dbReference>
<dbReference type="Pfam" id="PF12392">
    <property type="entry name" value="DUF3656"/>
    <property type="match status" value="1"/>
</dbReference>
<organism evidence="2 3">
    <name type="scientific">Pelobacter propionicus (strain DSM 2379 / NBRC 103807 / OttBd1)</name>
    <dbReference type="NCBI Taxonomy" id="338966"/>
    <lineage>
        <taxon>Bacteria</taxon>
        <taxon>Pseudomonadati</taxon>
        <taxon>Thermodesulfobacteriota</taxon>
        <taxon>Desulfuromonadia</taxon>
        <taxon>Desulfuromonadales</taxon>
        <taxon>Desulfuromonadaceae</taxon>
        <taxon>Pelobacter</taxon>
    </lineage>
</organism>
<evidence type="ECO:0000259" key="1">
    <source>
        <dbReference type="Pfam" id="PF12392"/>
    </source>
</evidence>
<proteinExistence type="predicted"/>
<dbReference type="Proteomes" id="UP000006732">
    <property type="component" value="Chromosome"/>
</dbReference>
<dbReference type="InterPro" id="IPR001539">
    <property type="entry name" value="Peptidase_U32"/>
</dbReference>
<dbReference type="AlphaFoldDB" id="A1AK35"/>
<keyword evidence="3" id="KW-1185">Reference proteome</keyword>
<accession>A1AK35</accession>
<protein>
    <submittedName>
        <fullName evidence="2">Peptidase U32</fullName>
    </submittedName>
</protein>
<dbReference type="eggNOG" id="COG0826">
    <property type="taxonomic scope" value="Bacteria"/>
</dbReference>
<reference evidence="2 3" key="1">
    <citation type="submission" date="2006-10" db="EMBL/GenBank/DDBJ databases">
        <title>Complete sequence of chromosome of Pelobacter propionicus DSM 2379.</title>
        <authorList>
            <consortium name="US DOE Joint Genome Institute"/>
            <person name="Copeland A."/>
            <person name="Lucas S."/>
            <person name="Lapidus A."/>
            <person name="Barry K."/>
            <person name="Detter J.C."/>
            <person name="Glavina del Rio T."/>
            <person name="Hammon N."/>
            <person name="Israni S."/>
            <person name="Dalin E."/>
            <person name="Tice H."/>
            <person name="Pitluck S."/>
            <person name="Saunders E."/>
            <person name="Brettin T."/>
            <person name="Bruce D."/>
            <person name="Han C."/>
            <person name="Tapia R."/>
            <person name="Schmutz J."/>
            <person name="Larimer F."/>
            <person name="Land M."/>
            <person name="Hauser L."/>
            <person name="Kyrpides N."/>
            <person name="Kim E."/>
            <person name="Lovley D."/>
            <person name="Richardson P."/>
        </authorList>
    </citation>
    <scope>NUCLEOTIDE SEQUENCE [LARGE SCALE GENOMIC DNA]</scope>
    <source>
        <strain evidence="3">DSM 2379 / NBRC 103807 / OttBd1</strain>
    </source>
</reference>
<evidence type="ECO:0000313" key="3">
    <source>
        <dbReference type="Proteomes" id="UP000006732"/>
    </source>
</evidence>
<dbReference type="EMBL" id="CP000482">
    <property type="protein sequence ID" value="ABK97705.1"/>
    <property type="molecule type" value="Genomic_DNA"/>
</dbReference>
<dbReference type="KEGG" id="ppd:Ppro_0065"/>
<feature type="domain" description="Peptidase U32 collagenase" evidence="1">
    <location>
        <begin position="415"/>
        <end position="534"/>
    </location>
</feature>
<name>A1AK35_PELPD</name>
<dbReference type="PANTHER" id="PTHR30217:SF10">
    <property type="entry name" value="23S RRNA 5-HYDROXYCYTIDINE C2501 SYNTHASE"/>
    <property type="match status" value="1"/>
</dbReference>
<sequence>MHVSRIMSRKGHGYFTKDMVPMNSTDHKPELLAPAGSLESFFAAMEKGADAVYAGLRDFSARARAKNFSLSQMERMLAYAHAHGRRIYVTLNTLVKEQELPQLVDTLAALAGMRVDGLIVQDLAVARLVRRHFPTIPLHASTQMTVHNTPGARVLQELGFQRAVLARELAIDEVAAIAAATPLEIEVFVHGALCFSISGQCFFSSYLGGHSGNRGRCAQPCRRLYSHRGKQGYFFSTNDLSAIDMLPELVRAGVRSLKIEGRMKSAEYVASVVQAYRLVLDATERSRGEALAAAKGLLKHSFGRTPTKGFLASQQPDDIANPWQKGGTGRFVGQIKSIRGNRLSFETRDSLHVGDRLRVQPKSDMAGQAWTVRELFCNRRKVMEAKAGSLVELETPFRFAAGDAVYKVSSREAFTMSENACMRRLESVKGEKLPCRLQLSASCSSPVEEGGEVILHVSADAAAVRLDLDFPLGRLEPARTAEMAAVLKAQFAKTGEAPFRLESLEAPDFPSLLIPSAAFREIRGRLYAALAEKVSQQGFREDIAAARGAALRELKMALEEAGRTGGGRESLSVIMDNPRDWRFPLQLGAERTLLQLSKATIHQLPSLVPRMRGSEERIVWQLPFMIFDRDLALYRSTLVQLYGAGFRRFEAANISHFHLLKKLAGLHISAWHRCFTLNSQSLLAWKELGAESVTLYMEDDAANLGDLLAAPLGVERRVIVYAPLPVMTTKIRIKDVHSNIPLQSDRGEEYSVSSRDGLQTISAALPFSLTGRRNELRHKGCSSFLIDLRQAKRESWADIIGAFKAGRPMADTTEFNYANELV</sequence>